<dbReference type="EMBL" id="PPHD01090519">
    <property type="protein sequence ID" value="POI19994.1"/>
    <property type="molecule type" value="Genomic_DNA"/>
</dbReference>
<evidence type="ECO:0000313" key="3">
    <source>
        <dbReference type="EMBL" id="POI19994.1"/>
    </source>
</evidence>
<dbReference type="AlphaFoldDB" id="A0A2P4S7A5"/>
<dbReference type="Gene3D" id="3.40.50.720">
    <property type="entry name" value="NAD(P)-binding Rossmann-like Domain"/>
    <property type="match status" value="1"/>
</dbReference>
<feature type="domain" description="Alcohol dehydrogenase-like N-terminal" evidence="2">
    <location>
        <begin position="1"/>
        <end position="53"/>
    </location>
</feature>
<reference evidence="3 4" key="1">
    <citation type="submission" date="2018-01" db="EMBL/GenBank/DDBJ databases">
        <title>Comparison of the Chinese Bamboo Partridge and Red Junglefowl genome sequences highlights the importance of demography in genome evolution.</title>
        <authorList>
            <person name="Tiley G.P."/>
            <person name="Kimball R.T."/>
            <person name="Braun E.L."/>
            <person name="Burleigh J.G."/>
        </authorList>
    </citation>
    <scope>NUCLEOTIDE SEQUENCE [LARGE SCALE GENOMIC DNA]</scope>
    <source>
        <strain evidence="3">RTK389</strain>
        <tissue evidence="3">Blood</tissue>
    </source>
</reference>
<dbReference type="Gene3D" id="3.90.180.10">
    <property type="entry name" value="Medium-chain alcohol dehydrogenases, catalytic domain"/>
    <property type="match status" value="1"/>
</dbReference>
<dbReference type="Proteomes" id="UP000237246">
    <property type="component" value="Unassembled WGS sequence"/>
</dbReference>
<dbReference type="PANTHER" id="PTHR43677">
    <property type="entry name" value="SHORT-CHAIN DEHYDROGENASE/REDUCTASE"/>
    <property type="match status" value="1"/>
</dbReference>
<sequence length="122" mass="13057">VRVRVHYSGLNFADILACQGLYQEKHAPPFTPGMEFSGTVMETGENVSAVKEGIMGMFPLYFLILSLPARETVLVTAGAGATGLAIIDLAVNVFQAKVLGCCPFSTCPHVLQPWQAGGLESW</sequence>
<dbReference type="PANTHER" id="PTHR43677:SF4">
    <property type="entry name" value="QUINONE OXIDOREDUCTASE-LIKE PROTEIN 2"/>
    <property type="match status" value="1"/>
</dbReference>
<feature type="non-terminal residue" evidence="3">
    <location>
        <position position="1"/>
    </location>
</feature>
<comment type="caution">
    <text evidence="3">The sequence shown here is derived from an EMBL/GenBank/DDBJ whole genome shotgun (WGS) entry which is preliminary data.</text>
</comment>
<comment type="similarity">
    <text evidence="1">Belongs to the zinc-containing alcohol dehydrogenase family. Quinone oxidoreductase subfamily.</text>
</comment>
<dbReference type="GO" id="GO:0005739">
    <property type="term" value="C:mitochondrion"/>
    <property type="evidence" value="ECO:0007669"/>
    <property type="project" value="TreeGrafter"/>
</dbReference>
<dbReference type="SUPFAM" id="SSF50129">
    <property type="entry name" value="GroES-like"/>
    <property type="match status" value="1"/>
</dbReference>
<protein>
    <recommendedName>
        <fullName evidence="2">Alcohol dehydrogenase-like N-terminal domain-containing protein</fullName>
    </recommendedName>
</protein>
<keyword evidence="4" id="KW-1185">Reference proteome</keyword>
<dbReference type="InterPro" id="IPR011032">
    <property type="entry name" value="GroES-like_sf"/>
</dbReference>
<dbReference type="GO" id="GO:0016491">
    <property type="term" value="F:oxidoreductase activity"/>
    <property type="evidence" value="ECO:0007669"/>
    <property type="project" value="TreeGrafter"/>
</dbReference>
<name>A0A2P4S7A5_BAMTH</name>
<gene>
    <name evidence="3" type="ORF">CIB84_016260</name>
</gene>
<evidence type="ECO:0000256" key="1">
    <source>
        <dbReference type="ARBA" id="ARBA00010371"/>
    </source>
</evidence>
<proteinExistence type="inferred from homology"/>
<accession>A0A2P4S7A5</accession>
<organism evidence="3 4">
    <name type="scientific">Bambusicola thoracicus</name>
    <name type="common">Chinese bamboo-partridge</name>
    <name type="synonym">Perdix thoracica</name>
    <dbReference type="NCBI Taxonomy" id="9083"/>
    <lineage>
        <taxon>Eukaryota</taxon>
        <taxon>Metazoa</taxon>
        <taxon>Chordata</taxon>
        <taxon>Craniata</taxon>
        <taxon>Vertebrata</taxon>
        <taxon>Euteleostomi</taxon>
        <taxon>Archelosauria</taxon>
        <taxon>Archosauria</taxon>
        <taxon>Dinosauria</taxon>
        <taxon>Saurischia</taxon>
        <taxon>Theropoda</taxon>
        <taxon>Coelurosauria</taxon>
        <taxon>Aves</taxon>
        <taxon>Neognathae</taxon>
        <taxon>Galloanserae</taxon>
        <taxon>Galliformes</taxon>
        <taxon>Phasianidae</taxon>
        <taxon>Perdicinae</taxon>
        <taxon>Bambusicola</taxon>
    </lineage>
</organism>
<dbReference type="OrthoDB" id="3509362at2759"/>
<dbReference type="Pfam" id="PF08240">
    <property type="entry name" value="ADH_N"/>
    <property type="match status" value="1"/>
</dbReference>
<dbReference type="InterPro" id="IPR013154">
    <property type="entry name" value="ADH-like_N"/>
</dbReference>
<evidence type="ECO:0000259" key="2">
    <source>
        <dbReference type="Pfam" id="PF08240"/>
    </source>
</evidence>
<evidence type="ECO:0000313" key="4">
    <source>
        <dbReference type="Proteomes" id="UP000237246"/>
    </source>
</evidence>
<dbReference type="InterPro" id="IPR051397">
    <property type="entry name" value="Zn-ADH-like_protein"/>
</dbReference>